<dbReference type="PANTHER" id="PTHR23077:SF132">
    <property type="entry name" value="ATP-DEPENDENT ZN PROTEASE"/>
    <property type="match status" value="1"/>
</dbReference>
<evidence type="ECO:0000313" key="3">
    <source>
        <dbReference type="EMBL" id="KAK0751305.1"/>
    </source>
</evidence>
<dbReference type="GO" id="GO:0005634">
    <property type="term" value="C:nucleus"/>
    <property type="evidence" value="ECO:0007669"/>
    <property type="project" value="TreeGrafter"/>
</dbReference>
<reference evidence="3" key="1">
    <citation type="submission" date="2023-06" db="EMBL/GenBank/DDBJ databases">
        <title>Genome-scale phylogeny and comparative genomics of the fungal order Sordariales.</title>
        <authorList>
            <consortium name="Lawrence Berkeley National Laboratory"/>
            <person name="Hensen N."/>
            <person name="Bonometti L."/>
            <person name="Westerberg I."/>
            <person name="Brannstrom I.O."/>
            <person name="Guillou S."/>
            <person name="Cros-Aarteil S."/>
            <person name="Calhoun S."/>
            <person name="Haridas S."/>
            <person name="Kuo A."/>
            <person name="Mondo S."/>
            <person name="Pangilinan J."/>
            <person name="Riley R."/>
            <person name="LaButti K."/>
            <person name="Andreopoulos B."/>
            <person name="Lipzen A."/>
            <person name="Chen C."/>
            <person name="Yanf M."/>
            <person name="Daum C."/>
            <person name="Ng V."/>
            <person name="Clum A."/>
            <person name="Steindorff A."/>
            <person name="Ohm R."/>
            <person name="Martin F."/>
            <person name="Silar P."/>
            <person name="Natvig D."/>
            <person name="Lalanne C."/>
            <person name="Gautier V."/>
            <person name="Ament-velasquez S.L."/>
            <person name="Kruys A."/>
            <person name="Hutchinson M.I."/>
            <person name="Powell A.J."/>
            <person name="Barry K."/>
            <person name="Miller A.N."/>
            <person name="Grigoriev I.V."/>
            <person name="Debuchy R."/>
            <person name="Gladieux P."/>
            <person name="Thoren M.H."/>
            <person name="Johannesson H."/>
        </authorList>
    </citation>
    <scope>NUCLEOTIDE SEQUENCE</scope>
    <source>
        <strain evidence="3">SMH3187-1</strain>
    </source>
</reference>
<dbReference type="SUPFAM" id="SSF52540">
    <property type="entry name" value="P-loop containing nucleoside triphosphate hydrolases"/>
    <property type="match status" value="1"/>
</dbReference>
<feature type="domain" description="AAA+ ATPase" evidence="2">
    <location>
        <begin position="218"/>
        <end position="346"/>
    </location>
</feature>
<gene>
    <name evidence="3" type="ORF">B0T18DRAFT_402210</name>
</gene>
<dbReference type="Pfam" id="PF00004">
    <property type="entry name" value="AAA"/>
    <property type="match status" value="1"/>
</dbReference>
<dbReference type="CDD" id="cd19481">
    <property type="entry name" value="RecA-like_protease"/>
    <property type="match status" value="1"/>
</dbReference>
<dbReference type="InterPro" id="IPR003593">
    <property type="entry name" value="AAA+_ATPase"/>
</dbReference>
<dbReference type="InterPro" id="IPR003959">
    <property type="entry name" value="ATPase_AAA_core"/>
</dbReference>
<dbReference type="InterPro" id="IPR027417">
    <property type="entry name" value="P-loop_NTPase"/>
</dbReference>
<evidence type="ECO:0000256" key="1">
    <source>
        <dbReference type="SAM" id="MobiDB-lite"/>
    </source>
</evidence>
<feature type="region of interest" description="Disordered" evidence="1">
    <location>
        <begin position="412"/>
        <end position="455"/>
    </location>
</feature>
<name>A0AA40K9W7_9PEZI</name>
<dbReference type="AlphaFoldDB" id="A0AA40K9W7"/>
<dbReference type="GO" id="GO:0003723">
    <property type="term" value="F:RNA binding"/>
    <property type="evidence" value="ECO:0007669"/>
    <property type="project" value="TreeGrafter"/>
</dbReference>
<dbReference type="InterPro" id="IPR050168">
    <property type="entry name" value="AAA_ATPase_domain"/>
</dbReference>
<protein>
    <submittedName>
        <fullName evidence="3">P-loop containing nucleoside triphosphate hydrolase protein</fullName>
    </submittedName>
</protein>
<evidence type="ECO:0000313" key="4">
    <source>
        <dbReference type="Proteomes" id="UP001172155"/>
    </source>
</evidence>
<dbReference type="GO" id="GO:0005524">
    <property type="term" value="F:ATP binding"/>
    <property type="evidence" value="ECO:0007669"/>
    <property type="project" value="InterPro"/>
</dbReference>
<dbReference type="PANTHER" id="PTHR23077">
    <property type="entry name" value="AAA-FAMILY ATPASE"/>
    <property type="match status" value="1"/>
</dbReference>
<accession>A0AA40K9W7</accession>
<feature type="region of interest" description="Disordered" evidence="1">
    <location>
        <begin position="479"/>
        <end position="511"/>
    </location>
</feature>
<keyword evidence="4" id="KW-1185">Reference proteome</keyword>
<dbReference type="Gene3D" id="3.40.50.300">
    <property type="entry name" value="P-loop containing nucleotide triphosphate hydrolases"/>
    <property type="match status" value="1"/>
</dbReference>
<organism evidence="3 4">
    <name type="scientific">Schizothecium vesticola</name>
    <dbReference type="NCBI Taxonomy" id="314040"/>
    <lineage>
        <taxon>Eukaryota</taxon>
        <taxon>Fungi</taxon>
        <taxon>Dikarya</taxon>
        <taxon>Ascomycota</taxon>
        <taxon>Pezizomycotina</taxon>
        <taxon>Sordariomycetes</taxon>
        <taxon>Sordariomycetidae</taxon>
        <taxon>Sordariales</taxon>
        <taxon>Schizotheciaceae</taxon>
        <taxon>Schizothecium</taxon>
    </lineage>
</organism>
<dbReference type="GO" id="GO:0016887">
    <property type="term" value="F:ATP hydrolysis activity"/>
    <property type="evidence" value="ECO:0007669"/>
    <property type="project" value="InterPro"/>
</dbReference>
<dbReference type="GO" id="GO:0042254">
    <property type="term" value="P:ribosome biogenesis"/>
    <property type="evidence" value="ECO:0007669"/>
    <property type="project" value="TreeGrafter"/>
</dbReference>
<evidence type="ECO:0000259" key="2">
    <source>
        <dbReference type="SMART" id="SM00382"/>
    </source>
</evidence>
<dbReference type="EMBL" id="JAUKUD010000002">
    <property type="protein sequence ID" value="KAK0751305.1"/>
    <property type="molecule type" value="Genomic_DNA"/>
</dbReference>
<sequence>MSSPNAFTLWREHSIKDRIGTDVAVSKYLALQYPDHHITRTNSERCDLVGFADAGYAIKTPERATGYDVTRFYKAPKLRQEKGEGKIVEDVKFARWRYVWEGTEFLVYELALQDYLVRTTKVSYILAPPDTAQADAMGHHPVTDRLLGACGIWTKALHDEIYVYDDQQWKKDKELYTSVQGASWDDVVLDAPIKAKLVHDVEGFFDNQALYHAMKVPWKRGVIFHGVPGNGKTISIKALVNALSTRDPPVPSLYVKSLDGCSSPKYALGQIFAKARVVAPCLLIFEDLDSLVDDKNRSYFLNEVDGLDSNEGILMIGSTNHLAELDPAITKRPSRFDRKYHFKVPNEEGRATYCRYWKQKFDASSSPSSVDFSDDICPVVAKITEGFSYAYIKELFITSLLSLARAAQELHGEDDDAAQDGSDSHSNPDGVVVETPTISSEGTERPKRVMPEVEVPKSLQDNALMRTILREAKTLWEQMESSEQEAKRKKAAPSCMPSQFAFRLPSGQEDD</sequence>
<dbReference type="SMART" id="SM00382">
    <property type="entry name" value="AAA"/>
    <property type="match status" value="1"/>
</dbReference>
<dbReference type="Proteomes" id="UP001172155">
    <property type="component" value="Unassembled WGS sequence"/>
</dbReference>
<keyword evidence="3" id="KW-0378">Hydrolase</keyword>
<dbReference type="GO" id="GO:1990275">
    <property type="term" value="F:preribosome binding"/>
    <property type="evidence" value="ECO:0007669"/>
    <property type="project" value="TreeGrafter"/>
</dbReference>
<feature type="compositionally biased region" description="Basic and acidic residues" evidence="1">
    <location>
        <begin position="442"/>
        <end position="455"/>
    </location>
</feature>
<comment type="caution">
    <text evidence="3">The sequence shown here is derived from an EMBL/GenBank/DDBJ whole genome shotgun (WGS) entry which is preliminary data.</text>
</comment>
<proteinExistence type="predicted"/>